<dbReference type="PANTHER" id="PTHR46481:SF10">
    <property type="entry name" value="ZINC FINGER BED DOMAIN-CONTAINING PROTEIN 39"/>
    <property type="match status" value="1"/>
</dbReference>
<dbReference type="GO" id="GO:0005634">
    <property type="term" value="C:nucleus"/>
    <property type="evidence" value="ECO:0007669"/>
    <property type="project" value="UniProtKB-SubCell"/>
</dbReference>
<comment type="subcellular location">
    <subcellularLocation>
        <location evidence="1">Nucleus</location>
    </subcellularLocation>
</comment>
<evidence type="ECO:0000313" key="7">
    <source>
        <dbReference type="EMBL" id="KAL0477066.1"/>
    </source>
</evidence>
<keyword evidence="5" id="KW-0539">Nucleus</keyword>
<evidence type="ECO:0000259" key="6">
    <source>
        <dbReference type="Pfam" id="PF05699"/>
    </source>
</evidence>
<dbReference type="AlphaFoldDB" id="A0AAW2YJ60"/>
<dbReference type="EMBL" id="JAOPGA020000136">
    <property type="protein sequence ID" value="KAL0477066.1"/>
    <property type="molecule type" value="Genomic_DNA"/>
</dbReference>
<dbReference type="Proteomes" id="UP001431209">
    <property type="component" value="Unassembled WGS sequence"/>
</dbReference>
<evidence type="ECO:0000256" key="4">
    <source>
        <dbReference type="ARBA" id="ARBA00022833"/>
    </source>
</evidence>
<evidence type="ECO:0000313" key="8">
    <source>
        <dbReference type="Proteomes" id="UP001431209"/>
    </source>
</evidence>
<organism evidence="7 8">
    <name type="scientific">Acrasis kona</name>
    <dbReference type="NCBI Taxonomy" id="1008807"/>
    <lineage>
        <taxon>Eukaryota</taxon>
        <taxon>Discoba</taxon>
        <taxon>Heterolobosea</taxon>
        <taxon>Tetramitia</taxon>
        <taxon>Eutetramitia</taxon>
        <taxon>Acrasidae</taxon>
        <taxon>Acrasis</taxon>
    </lineage>
</organism>
<evidence type="ECO:0000256" key="3">
    <source>
        <dbReference type="ARBA" id="ARBA00022771"/>
    </source>
</evidence>
<evidence type="ECO:0000256" key="2">
    <source>
        <dbReference type="ARBA" id="ARBA00022723"/>
    </source>
</evidence>
<keyword evidence="2" id="KW-0479">Metal-binding</keyword>
<dbReference type="GO" id="GO:0046983">
    <property type="term" value="F:protein dimerization activity"/>
    <property type="evidence" value="ECO:0007669"/>
    <property type="project" value="InterPro"/>
</dbReference>
<dbReference type="PANTHER" id="PTHR46481">
    <property type="entry name" value="ZINC FINGER BED DOMAIN-CONTAINING PROTEIN 4"/>
    <property type="match status" value="1"/>
</dbReference>
<evidence type="ECO:0000256" key="1">
    <source>
        <dbReference type="ARBA" id="ARBA00004123"/>
    </source>
</evidence>
<dbReference type="SUPFAM" id="SSF53098">
    <property type="entry name" value="Ribonuclease H-like"/>
    <property type="match status" value="1"/>
</dbReference>
<keyword evidence="8" id="KW-1185">Reference proteome</keyword>
<reference evidence="7 8" key="1">
    <citation type="submission" date="2024-03" db="EMBL/GenBank/DDBJ databases">
        <title>The Acrasis kona genome and developmental transcriptomes reveal deep origins of eukaryotic multicellular pathways.</title>
        <authorList>
            <person name="Sheikh S."/>
            <person name="Fu C.-J."/>
            <person name="Brown M.W."/>
            <person name="Baldauf S.L."/>
        </authorList>
    </citation>
    <scope>NUCLEOTIDE SEQUENCE [LARGE SCALE GENOMIC DNA]</scope>
    <source>
        <strain evidence="7 8">ATCC MYA-3509</strain>
    </source>
</reference>
<evidence type="ECO:0000256" key="5">
    <source>
        <dbReference type="ARBA" id="ARBA00023242"/>
    </source>
</evidence>
<dbReference type="Pfam" id="PF05699">
    <property type="entry name" value="Dimer_Tnp_hAT"/>
    <property type="match status" value="1"/>
</dbReference>
<keyword evidence="4" id="KW-0862">Zinc</keyword>
<dbReference type="InterPro" id="IPR012337">
    <property type="entry name" value="RNaseH-like_sf"/>
</dbReference>
<proteinExistence type="predicted"/>
<name>A0AAW2YJ60_9EUKA</name>
<protein>
    <recommendedName>
        <fullName evidence="6">HAT C-terminal dimerisation domain-containing protein</fullName>
    </recommendedName>
</protein>
<accession>A0AAW2YJ60</accession>
<gene>
    <name evidence="7" type="ORF">AKO1_006339</name>
</gene>
<keyword evidence="3" id="KW-0863">Zinc-finger</keyword>
<dbReference type="InterPro" id="IPR052035">
    <property type="entry name" value="ZnF_BED_domain_contain"/>
</dbReference>
<dbReference type="InterPro" id="IPR008906">
    <property type="entry name" value="HATC_C_dom"/>
</dbReference>
<dbReference type="GO" id="GO:0008270">
    <property type="term" value="F:zinc ion binding"/>
    <property type="evidence" value="ECO:0007669"/>
    <property type="project" value="UniProtKB-KW"/>
</dbReference>
<sequence length="419" mass="48481">MLKELNLISKVLTITADNATNMESLVKVLNATLRTTYRQNLPVFEGEDGYIRCLAHIINLISKDLMQALKAGAKEDSYEILDKMDAKQNIASLSSIMKVRTVVLHIKDSPQRRERWLGLCNNDQQKQFIDYDIHTRWNSTYLIIDSALRFSRELVQYTQSEELDDLTINQGDWMQLEQVRNVLKKLDQMTKFLSSSSPQIANSLAIYYQLSDLLDDISQRKKKYKNVPIPLAEAVKASIEKYQKYYSLMDRSLFYYIAATLDPRSRAIWIENYKQKSILDFIVKQIIEKLKVDNDVQNEEENIPTPPSSDFSVNAMMLQSNKANRVLLSDVDRYYNSGVVSGDPNGGFKWVLSWWKDNAAVMPVMSKVARRYLAIPAASVSAERMFNAGRDIMDIRRQLMCATTFCWLMLFQDHYKHKN</sequence>
<comment type="caution">
    <text evidence="7">The sequence shown here is derived from an EMBL/GenBank/DDBJ whole genome shotgun (WGS) entry which is preliminary data.</text>
</comment>
<feature type="domain" description="HAT C-terminal dimerisation" evidence="6">
    <location>
        <begin position="351"/>
        <end position="401"/>
    </location>
</feature>